<evidence type="ECO:0000313" key="1">
    <source>
        <dbReference type="EMBL" id="GLT21124.1"/>
    </source>
</evidence>
<evidence type="ECO:0008006" key="3">
    <source>
        <dbReference type="Google" id="ProtNLM"/>
    </source>
</evidence>
<protein>
    <recommendedName>
        <fullName evidence="3">Fructose-bisphosphatase</fullName>
    </recommendedName>
</protein>
<gene>
    <name evidence="1" type="ORF">GCM10007933_05760</name>
</gene>
<evidence type="ECO:0000313" key="2">
    <source>
        <dbReference type="Proteomes" id="UP001157167"/>
    </source>
</evidence>
<keyword evidence="2" id="KW-1185">Reference proteome</keyword>
<name>A0ABQ6F877_9RHOO</name>
<dbReference type="EMBL" id="BSPX01000004">
    <property type="protein sequence ID" value="GLT21124.1"/>
    <property type="molecule type" value="Genomic_DNA"/>
</dbReference>
<accession>A0ABQ6F877</accession>
<organism evidence="1 2">
    <name type="scientific">Zoogloea oryzae</name>
    <dbReference type="NCBI Taxonomy" id="310767"/>
    <lineage>
        <taxon>Bacteria</taxon>
        <taxon>Pseudomonadati</taxon>
        <taxon>Pseudomonadota</taxon>
        <taxon>Betaproteobacteria</taxon>
        <taxon>Rhodocyclales</taxon>
        <taxon>Zoogloeaceae</taxon>
        <taxon>Zoogloea</taxon>
    </lineage>
</organism>
<reference evidence="2" key="1">
    <citation type="journal article" date="2019" name="Int. J. Syst. Evol. Microbiol.">
        <title>The Global Catalogue of Microorganisms (GCM) 10K type strain sequencing project: providing services to taxonomists for standard genome sequencing and annotation.</title>
        <authorList>
            <consortium name="The Broad Institute Genomics Platform"/>
            <consortium name="The Broad Institute Genome Sequencing Center for Infectious Disease"/>
            <person name="Wu L."/>
            <person name="Ma J."/>
        </authorList>
    </citation>
    <scope>NUCLEOTIDE SEQUENCE [LARGE SCALE GENOMIC DNA]</scope>
    <source>
        <strain evidence="2">NBRC 102407</strain>
    </source>
</reference>
<sequence length="62" mass="6434">MQKETRALESRAVRDVCLAASEVAGAAGGSEDQDALEAARRLRGALRRPVGDSIGNVPLQSG</sequence>
<dbReference type="Proteomes" id="UP001157167">
    <property type="component" value="Unassembled WGS sequence"/>
</dbReference>
<comment type="caution">
    <text evidence="1">The sequence shown here is derived from an EMBL/GenBank/DDBJ whole genome shotgun (WGS) entry which is preliminary data.</text>
</comment>
<proteinExistence type="predicted"/>